<dbReference type="Proteomes" id="UP001305647">
    <property type="component" value="Unassembled WGS sequence"/>
</dbReference>
<feature type="transmembrane region" description="Helical" evidence="7">
    <location>
        <begin position="56"/>
        <end position="78"/>
    </location>
</feature>
<evidence type="ECO:0000256" key="6">
    <source>
        <dbReference type="SAM" id="MobiDB-lite"/>
    </source>
</evidence>
<evidence type="ECO:0000259" key="8">
    <source>
        <dbReference type="Pfam" id="PF20684"/>
    </source>
</evidence>
<keyword evidence="4 7" id="KW-0472">Membrane</keyword>
<feature type="transmembrane region" description="Helical" evidence="7">
    <location>
        <begin position="170"/>
        <end position="192"/>
    </location>
</feature>
<dbReference type="GO" id="GO:0016020">
    <property type="term" value="C:membrane"/>
    <property type="evidence" value="ECO:0007669"/>
    <property type="project" value="UniProtKB-SubCell"/>
</dbReference>
<accession>A0AAN6T4T9</accession>
<dbReference type="InterPro" id="IPR052337">
    <property type="entry name" value="SAT4-like"/>
</dbReference>
<feature type="region of interest" description="Disordered" evidence="6">
    <location>
        <begin position="1"/>
        <end position="27"/>
    </location>
</feature>
<keyword evidence="10" id="KW-1185">Reference proteome</keyword>
<evidence type="ECO:0000256" key="4">
    <source>
        <dbReference type="ARBA" id="ARBA00023136"/>
    </source>
</evidence>
<dbReference type="PANTHER" id="PTHR33048">
    <property type="entry name" value="PTH11-LIKE INTEGRAL MEMBRANE PROTEIN (AFU_ORTHOLOGUE AFUA_5G11245)"/>
    <property type="match status" value="1"/>
</dbReference>
<feature type="domain" description="Rhodopsin" evidence="8">
    <location>
        <begin position="54"/>
        <end position="231"/>
    </location>
</feature>
<comment type="subcellular location">
    <subcellularLocation>
        <location evidence="1">Membrane</location>
        <topology evidence="1">Multi-pass membrane protein</topology>
    </subcellularLocation>
</comment>
<reference evidence="9" key="2">
    <citation type="submission" date="2023-05" db="EMBL/GenBank/DDBJ databases">
        <authorList>
            <consortium name="Lawrence Berkeley National Laboratory"/>
            <person name="Steindorff A."/>
            <person name="Hensen N."/>
            <person name="Bonometti L."/>
            <person name="Westerberg I."/>
            <person name="Brannstrom I.O."/>
            <person name="Guillou S."/>
            <person name="Cros-Aarteil S."/>
            <person name="Calhoun S."/>
            <person name="Haridas S."/>
            <person name="Kuo A."/>
            <person name="Mondo S."/>
            <person name="Pangilinan J."/>
            <person name="Riley R."/>
            <person name="Labutti K."/>
            <person name="Andreopoulos B."/>
            <person name="Lipzen A."/>
            <person name="Chen C."/>
            <person name="Yanf M."/>
            <person name="Daum C."/>
            <person name="Ng V."/>
            <person name="Clum A."/>
            <person name="Ohm R."/>
            <person name="Martin F."/>
            <person name="Silar P."/>
            <person name="Natvig D."/>
            <person name="Lalanne C."/>
            <person name="Gautier V."/>
            <person name="Ament-Velasquez S.L."/>
            <person name="Kruys A."/>
            <person name="Hutchinson M.I."/>
            <person name="Powell A.J."/>
            <person name="Barry K."/>
            <person name="Miller A.N."/>
            <person name="Grigoriev I.V."/>
            <person name="Debuchy R."/>
            <person name="Gladieux P."/>
            <person name="Thoren M.H."/>
            <person name="Johannesson H."/>
        </authorList>
    </citation>
    <scope>NUCLEOTIDE SEQUENCE</scope>
    <source>
        <strain evidence="9">CBS 757.83</strain>
    </source>
</reference>
<dbReference type="Pfam" id="PF20684">
    <property type="entry name" value="Fung_rhodopsin"/>
    <property type="match status" value="1"/>
</dbReference>
<evidence type="ECO:0000256" key="3">
    <source>
        <dbReference type="ARBA" id="ARBA00022989"/>
    </source>
</evidence>
<evidence type="ECO:0000256" key="7">
    <source>
        <dbReference type="SAM" id="Phobius"/>
    </source>
</evidence>
<reference evidence="9" key="1">
    <citation type="journal article" date="2023" name="Mol. Phylogenet. Evol.">
        <title>Genome-scale phylogeny and comparative genomics of the fungal order Sordariales.</title>
        <authorList>
            <person name="Hensen N."/>
            <person name="Bonometti L."/>
            <person name="Westerberg I."/>
            <person name="Brannstrom I.O."/>
            <person name="Guillou S."/>
            <person name="Cros-Aarteil S."/>
            <person name="Calhoun S."/>
            <person name="Haridas S."/>
            <person name="Kuo A."/>
            <person name="Mondo S."/>
            <person name="Pangilinan J."/>
            <person name="Riley R."/>
            <person name="LaButti K."/>
            <person name="Andreopoulos B."/>
            <person name="Lipzen A."/>
            <person name="Chen C."/>
            <person name="Yan M."/>
            <person name="Daum C."/>
            <person name="Ng V."/>
            <person name="Clum A."/>
            <person name="Steindorff A."/>
            <person name="Ohm R.A."/>
            <person name="Martin F."/>
            <person name="Silar P."/>
            <person name="Natvig D.O."/>
            <person name="Lalanne C."/>
            <person name="Gautier V."/>
            <person name="Ament-Velasquez S.L."/>
            <person name="Kruys A."/>
            <person name="Hutchinson M.I."/>
            <person name="Powell A.J."/>
            <person name="Barry K."/>
            <person name="Miller A.N."/>
            <person name="Grigoriev I.V."/>
            <person name="Debuchy R."/>
            <person name="Gladieux P."/>
            <person name="Hiltunen Thoren M."/>
            <person name="Johannesson H."/>
        </authorList>
    </citation>
    <scope>NUCLEOTIDE SEQUENCE</scope>
    <source>
        <strain evidence="9">CBS 757.83</strain>
    </source>
</reference>
<feature type="transmembrane region" description="Helical" evidence="7">
    <location>
        <begin position="204"/>
        <end position="226"/>
    </location>
</feature>
<feature type="transmembrane region" description="Helical" evidence="7">
    <location>
        <begin position="90"/>
        <end position="111"/>
    </location>
</feature>
<comment type="similarity">
    <text evidence="5">Belongs to the SAT4 family.</text>
</comment>
<evidence type="ECO:0000256" key="5">
    <source>
        <dbReference type="ARBA" id="ARBA00038359"/>
    </source>
</evidence>
<dbReference type="InterPro" id="IPR049326">
    <property type="entry name" value="Rhodopsin_dom_fungi"/>
</dbReference>
<evidence type="ECO:0000313" key="9">
    <source>
        <dbReference type="EMBL" id="KAK4104261.1"/>
    </source>
</evidence>
<sequence length="325" mass="35494">MGAAEPGLGRLHHGRHGRLGGDADRDPGRAVAARQRAAPGVYVSEADYRYNNMLGYYTQISLFASSCLLKVSICLLLLLRIRDTRGLKLLLYAVMAGLVAANASCIVILLAQCDPVETYWTGTGGTCWDPAVRIRAFWATISYNILTDLLCSVFPLIAVWKIRIPLQTKLLISGLISLGLLATAFGVVRAVSLRSRASDLSWTYAWVSLWSSLELFIGIIAANLAISRSVYRLLRYGKPSPSNGGILLLHSDRALGAPWEGLSLRASSKGLVVKVEIETRRLRLRIGVRGVTCGCTLLVGVPRVRRRRRVGSWGGGMDCSLCRLR</sequence>
<name>A0AAN6T4T9_9PEZI</name>
<dbReference type="EMBL" id="MU863627">
    <property type="protein sequence ID" value="KAK4104261.1"/>
    <property type="molecule type" value="Genomic_DNA"/>
</dbReference>
<comment type="caution">
    <text evidence="9">The sequence shown here is derived from an EMBL/GenBank/DDBJ whole genome shotgun (WGS) entry which is preliminary data.</text>
</comment>
<protein>
    <recommendedName>
        <fullName evidence="8">Rhodopsin domain-containing protein</fullName>
    </recommendedName>
</protein>
<keyword evidence="2 7" id="KW-0812">Transmembrane</keyword>
<gene>
    <name evidence="9" type="ORF">N658DRAFT_248747</name>
</gene>
<evidence type="ECO:0000256" key="1">
    <source>
        <dbReference type="ARBA" id="ARBA00004141"/>
    </source>
</evidence>
<keyword evidence="3 7" id="KW-1133">Transmembrane helix</keyword>
<proteinExistence type="inferred from homology"/>
<organism evidence="9 10">
    <name type="scientific">Parathielavia hyrcaniae</name>
    <dbReference type="NCBI Taxonomy" id="113614"/>
    <lineage>
        <taxon>Eukaryota</taxon>
        <taxon>Fungi</taxon>
        <taxon>Dikarya</taxon>
        <taxon>Ascomycota</taxon>
        <taxon>Pezizomycotina</taxon>
        <taxon>Sordariomycetes</taxon>
        <taxon>Sordariomycetidae</taxon>
        <taxon>Sordariales</taxon>
        <taxon>Chaetomiaceae</taxon>
        <taxon>Parathielavia</taxon>
    </lineage>
</organism>
<evidence type="ECO:0000256" key="2">
    <source>
        <dbReference type="ARBA" id="ARBA00022692"/>
    </source>
</evidence>
<dbReference type="AlphaFoldDB" id="A0AAN6T4T9"/>
<evidence type="ECO:0000313" key="10">
    <source>
        <dbReference type="Proteomes" id="UP001305647"/>
    </source>
</evidence>
<feature type="transmembrane region" description="Helical" evidence="7">
    <location>
        <begin position="136"/>
        <end position="158"/>
    </location>
</feature>
<dbReference type="PANTHER" id="PTHR33048:SF96">
    <property type="entry name" value="INTEGRAL MEMBRANE PROTEIN"/>
    <property type="match status" value="1"/>
</dbReference>